<comment type="caution">
    <text evidence="5">The sequence shown here is derived from an EMBL/GenBank/DDBJ whole genome shotgun (WGS) entry which is preliminary data.</text>
</comment>
<dbReference type="AlphaFoldDB" id="A0A540MKF9"/>
<keyword evidence="1" id="KW-0175">Coiled coil</keyword>
<name>A0A540MKF9_MALBA</name>
<dbReference type="STRING" id="106549.A0A540MKF9"/>
<feature type="region of interest" description="Disordered" evidence="3">
    <location>
        <begin position="73"/>
        <end position="94"/>
    </location>
</feature>
<keyword evidence="6" id="KW-1185">Reference proteome</keyword>
<proteinExistence type="inferred from homology"/>
<evidence type="ECO:0000313" key="5">
    <source>
        <dbReference type="EMBL" id="TQD99271.1"/>
    </source>
</evidence>
<dbReference type="EMBL" id="VIEB01000238">
    <property type="protein sequence ID" value="TQD99271.1"/>
    <property type="molecule type" value="Genomic_DNA"/>
</dbReference>
<dbReference type="Pfam" id="PF07765">
    <property type="entry name" value="KIP1"/>
    <property type="match status" value="1"/>
</dbReference>
<protein>
    <recommendedName>
        <fullName evidence="4">NAB domain-containing protein</fullName>
    </recommendedName>
</protein>
<gene>
    <name evidence="5" type="ORF">C1H46_015060</name>
</gene>
<evidence type="ECO:0000256" key="1">
    <source>
        <dbReference type="ARBA" id="ARBA00023054"/>
    </source>
</evidence>
<dbReference type="GO" id="GO:0005886">
    <property type="term" value="C:plasma membrane"/>
    <property type="evidence" value="ECO:0007669"/>
    <property type="project" value="TreeGrafter"/>
</dbReference>
<comment type="similarity">
    <text evidence="2">Belongs to the NET family.</text>
</comment>
<dbReference type="PROSITE" id="PS51774">
    <property type="entry name" value="NAB"/>
    <property type="match status" value="1"/>
</dbReference>
<dbReference type="PANTHER" id="PTHR32258:SF32">
    <property type="entry name" value="PROTEIN NETWORKED 1D"/>
    <property type="match status" value="1"/>
</dbReference>
<sequence>MPKLMIKLIELDADSFAWRAEMYYKQRPELMKLVEMFCRAYRDLAERYDHATGVLRQAYRTMAEAFPNQVPFAMGDDSPAGSSASEADPRTPEMPHPMRAFLDLDELQQDAPGISSSHFLGVKKNGACTDESDFGGTSRTVLKQLNDLFGSGEGRVKKGLNFHDEEEKDCSMQDNETHNIKA</sequence>
<dbReference type="InterPro" id="IPR011684">
    <property type="entry name" value="NAB"/>
</dbReference>
<reference evidence="5 6" key="1">
    <citation type="journal article" date="2019" name="G3 (Bethesda)">
        <title>Sequencing of a Wild Apple (Malus baccata) Genome Unravels the Differences Between Cultivated and Wild Apple Species Regarding Disease Resistance and Cold Tolerance.</title>
        <authorList>
            <person name="Chen X."/>
        </authorList>
    </citation>
    <scope>NUCLEOTIDE SEQUENCE [LARGE SCALE GENOMIC DNA]</scope>
    <source>
        <strain evidence="6">cv. Shandingzi</strain>
        <tissue evidence="5">Leaves</tissue>
    </source>
</reference>
<organism evidence="5 6">
    <name type="scientific">Malus baccata</name>
    <name type="common">Siberian crab apple</name>
    <name type="synonym">Pyrus baccata</name>
    <dbReference type="NCBI Taxonomy" id="106549"/>
    <lineage>
        <taxon>Eukaryota</taxon>
        <taxon>Viridiplantae</taxon>
        <taxon>Streptophyta</taxon>
        <taxon>Embryophyta</taxon>
        <taxon>Tracheophyta</taxon>
        <taxon>Spermatophyta</taxon>
        <taxon>Magnoliopsida</taxon>
        <taxon>eudicotyledons</taxon>
        <taxon>Gunneridae</taxon>
        <taxon>Pentapetalae</taxon>
        <taxon>rosids</taxon>
        <taxon>fabids</taxon>
        <taxon>Rosales</taxon>
        <taxon>Rosaceae</taxon>
        <taxon>Amygdaloideae</taxon>
        <taxon>Maleae</taxon>
        <taxon>Malus</taxon>
    </lineage>
</organism>
<dbReference type="PANTHER" id="PTHR32258">
    <property type="entry name" value="PROTEIN NETWORKED 4A"/>
    <property type="match status" value="1"/>
</dbReference>
<dbReference type="Proteomes" id="UP000315295">
    <property type="component" value="Unassembled WGS sequence"/>
</dbReference>
<dbReference type="InterPro" id="IPR051861">
    <property type="entry name" value="NET_actin-binding_domain"/>
</dbReference>
<evidence type="ECO:0000259" key="4">
    <source>
        <dbReference type="PROSITE" id="PS51774"/>
    </source>
</evidence>
<accession>A0A540MKF9</accession>
<feature type="domain" description="NAB" evidence="4">
    <location>
        <begin position="1"/>
        <end position="55"/>
    </location>
</feature>
<evidence type="ECO:0000256" key="2">
    <source>
        <dbReference type="ARBA" id="ARBA00038006"/>
    </source>
</evidence>
<dbReference type="GO" id="GO:0051015">
    <property type="term" value="F:actin filament binding"/>
    <property type="evidence" value="ECO:0007669"/>
    <property type="project" value="TreeGrafter"/>
</dbReference>
<evidence type="ECO:0000256" key="3">
    <source>
        <dbReference type="SAM" id="MobiDB-lite"/>
    </source>
</evidence>
<evidence type="ECO:0000313" key="6">
    <source>
        <dbReference type="Proteomes" id="UP000315295"/>
    </source>
</evidence>